<reference evidence="1 2" key="1">
    <citation type="submission" date="2019-10" db="EMBL/GenBank/DDBJ databases">
        <title>Nonomuraea sp. nov., isolated from Phyllanthus amarus.</title>
        <authorList>
            <person name="Klykleung N."/>
            <person name="Tanasupawat S."/>
        </authorList>
    </citation>
    <scope>NUCLEOTIDE SEQUENCE [LARGE SCALE GENOMIC DNA]</scope>
    <source>
        <strain evidence="1 2">PA1-10</strain>
    </source>
</reference>
<name>A0A5C4V6G5_9ACTN</name>
<evidence type="ECO:0000313" key="1">
    <source>
        <dbReference type="EMBL" id="KAB8186947.1"/>
    </source>
</evidence>
<comment type="caution">
    <text evidence="1">The sequence shown here is derived from an EMBL/GenBank/DDBJ whole genome shotgun (WGS) entry which is preliminary data.</text>
</comment>
<dbReference type="EMBL" id="VDLX02000028">
    <property type="protein sequence ID" value="KAB8186947.1"/>
    <property type="molecule type" value="Genomic_DNA"/>
</dbReference>
<accession>A0A5C4V6G5</accession>
<gene>
    <name evidence="1" type="ORF">FH608_046515</name>
</gene>
<dbReference type="Proteomes" id="UP000312512">
    <property type="component" value="Unassembled WGS sequence"/>
</dbReference>
<proteinExistence type="predicted"/>
<sequence length="96" mass="10861">MSWWTYVQQIAGQASAREISRRTGIGQTSVNRWQHASPKPENVATFARTYERPVLEAFVAAGFLTEEEAGTTEIPTDLTYVPGEVLIAEMKRRLKY</sequence>
<dbReference type="OrthoDB" id="3541146at2"/>
<organism evidence="1 2">
    <name type="scientific">Nonomuraea phyllanthi</name>
    <dbReference type="NCBI Taxonomy" id="2219224"/>
    <lineage>
        <taxon>Bacteria</taxon>
        <taxon>Bacillati</taxon>
        <taxon>Actinomycetota</taxon>
        <taxon>Actinomycetes</taxon>
        <taxon>Streptosporangiales</taxon>
        <taxon>Streptosporangiaceae</taxon>
        <taxon>Nonomuraea</taxon>
    </lineage>
</organism>
<protein>
    <submittedName>
        <fullName evidence="1">XRE family transcriptional regulator</fullName>
    </submittedName>
</protein>
<evidence type="ECO:0000313" key="2">
    <source>
        <dbReference type="Proteomes" id="UP000312512"/>
    </source>
</evidence>
<keyword evidence="2" id="KW-1185">Reference proteome</keyword>
<dbReference type="AlphaFoldDB" id="A0A5C4V6G5"/>
<dbReference type="RefSeq" id="WP_139637611.1">
    <property type="nucleotide sequence ID" value="NZ_VDLX02000028.1"/>
</dbReference>